<dbReference type="Proteomes" id="UP000595917">
    <property type="component" value="Chromosome"/>
</dbReference>
<dbReference type="PANTHER" id="PTHR38731">
    <property type="entry name" value="LIPL45-RELATED LIPOPROTEIN-RELATED"/>
    <property type="match status" value="1"/>
</dbReference>
<keyword evidence="4" id="KW-1185">Reference proteome</keyword>
<dbReference type="AlphaFoldDB" id="A0A7T8B923"/>
<evidence type="ECO:0000313" key="3">
    <source>
        <dbReference type="EMBL" id="QQO07997.1"/>
    </source>
</evidence>
<name>A0A7T8B923_9SPIR</name>
<dbReference type="Gene3D" id="2.60.120.1440">
    <property type="match status" value="1"/>
</dbReference>
<accession>A0A7T8B923</accession>
<dbReference type="KEGG" id="bhc:JFL75_13725"/>
<dbReference type="EMBL" id="CP067089">
    <property type="protein sequence ID" value="QQO07997.1"/>
    <property type="molecule type" value="Genomic_DNA"/>
</dbReference>
<keyword evidence="1" id="KW-0732">Signal</keyword>
<dbReference type="Pfam" id="PF04773">
    <property type="entry name" value="FecR"/>
    <property type="match status" value="1"/>
</dbReference>
<evidence type="ECO:0000256" key="1">
    <source>
        <dbReference type="SAM" id="SignalP"/>
    </source>
</evidence>
<dbReference type="InterPro" id="IPR006860">
    <property type="entry name" value="FecR"/>
</dbReference>
<dbReference type="PANTHER" id="PTHR38731:SF1">
    <property type="entry name" value="FECR PROTEIN DOMAIN-CONTAINING PROTEIN"/>
    <property type="match status" value="1"/>
</dbReference>
<feature type="domain" description="FecR protein" evidence="2">
    <location>
        <begin position="58"/>
        <end position="149"/>
    </location>
</feature>
<proteinExistence type="predicted"/>
<sequence>MKKIIAFLTVALTAAALFAQEPAASVREVSGKVEIKAPGSANWVAAAPGMRLSRDTIVSTGFKSTAQITLGDSVLTVKPLTRLTLAELSSSGDTEQVRVNLAAGRVRADVNPPAGRRTDFTVRSPSATASVRGTSFDFDSDRLTVFGGTVSFTAGGGNEVLVDQGGSTFINADGQAVSPNAVAAANAAPQLPLGASQRDINAATSAPSKVGQSGSITVEVQW</sequence>
<reference evidence="3" key="1">
    <citation type="submission" date="2021-01" db="EMBL/GenBank/DDBJ databases">
        <title>Description of Breznakiella homolactica.</title>
        <authorList>
            <person name="Song Y."/>
            <person name="Brune A."/>
        </authorList>
    </citation>
    <scope>NUCLEOTIDE SEQUENCE</scope>
    <source>
        <strain evidence="3">RmG30</strain>
    </source>
</reference>
<feature type="chain" id="PRO_5030842441" evidence="1">
    <location>
        <begin position="20"/>
        <end position="222"/>
    </location>
</feature>
<evidence type="ECO:0000259" key="2">
    <source>
        <dbReference type="Pfam" id="PF04773"/>
    </source>
</evidence>
<evidence type="ECO:0000313" key="4">
    <source>
        <dbReference type="Proteomes" id="UP000595917"/>
    </source>
</evidence>
<protein>
    <submittedName>
        <fullName evidence="3">FecR domain-containing protein</fullName>
    </submittedName>
</protein>
<feature type="signal peptide" evidence="1">
    <location>
        <begin position="1"/>
        <end position="19"/>
    </location>
</feature>
<organism evidence="3 4">
    <name type="scientific">Breznakiella homolactica</name>
    <dbReference type="NCBI Taxonomy" id="2798577"/>
    <lineage>
        <taxon>Bacteria</taxon>
        <taxon>Pseudomonadati</taxon>
        <taxon>Spirochaetota</taxon>
        <taxon>Spirochaetia</taxon>
        <taxon>Spirochaetales</taxon>
        <taxon>Breznakiellaceae</taxon>
        <taxon>Breznakiella</taxon>
    </lineage>
</organism>
<dbReference type="RefSeq" id="WP_215625303.1">
    <property type="nucleotide sequence ID" value="NZ_CP067089.2"/>
</dbReference>
<gene>
    <name evidence="3" type="ORF">JFL75_13725</name>
</gene>